<keyword evidence="5" id="KW-0614">Plasmid</keyword>
<dbReference type="SUPFAM" id="SSF48256">
    <property type="entry name" value="Citrate synthase"/>
    <property type="match status" value="1"/>
</dbReference>
<keyword evidence="6" id="KW-1185">Reference proteome</keyword>
<dbReference type="InterPro" id="IPR016143">
    <property type="entry name" value="Citrate_synth-like_sm_a-sub"/>
</dbReference>
<evidence type="ECO:0000256" key="1">
    <source>
        <dbReference type="ARBA" id="ARBA00004751"/>
    </source>
</evidence>
<evidence type="ECO:0000256" key="3">
    <source>
        <dbReference type="ARBA" id="ARBA00012972"/>
    </source>
</evidence>
<geneLocation type="plasmid" evidence="5 6">
    <name>unnamed1</name>
</geneLocation>
<dbReference type="EMBL" id="CP038152">
    <property type="protein sequence ID" value="QBR04134.1"/>
    <property type="molecule type" value="Genomic_DNA"/>
</dbReference>
<keyword evidence="4" id="KW-0808">Transferase</keyword>
<organism evidence="5 6">
    <name type="scientific">Paraburkholderia pallida</name>
    <dbReference type="NCBI Taxonomy" id="2547399"/>
    <lineage>
        <taxon>Bacteria</taxon>
        <taxon>Pseudomonadati</taxon>
        <taxon>Pseudomonadota</taxon>
        <taxon>Betaproteobacteria</taxon>
        <taxon>Burkholderiales</taxon>
        <taxon>Burkholderiaceae</taxon>
        <taxon>Paraburkholderia</taxon>
    </lineage>
</organism>
<name>A0A4P7DB10_9BURK</name>
<gene>
    <name evidence="5" type="ORF">E1956_44105</name>
</gene>
<dbReference type="InterPro" id="IPR002020">
    <property type="entry name" value="Citrate_synthase"/>
</dbReference>
<protein>
    <recommendedName>
        <fullName evidence="3">citrate synthase (unknown stereospecificity)</fullName>
        <ecNumber evidence="3">2.3.3.16</ecNumber>
    </recommendedName>
</protein>
<dbReference type="OrthoDB" id="9800864at2"/>
<dbReference type="InterPro" id="IPR036969">
    <property type="entry name" value="Citrate_synthase_sf"/>
</dbReference>
<dbReference type="Proteomes" id="UP000295727">
    <property type="component" value="Plasmid unnamed1"/>
</dbReference>
<reference evidence="5 6" key="1">
    <citation type="submission" date="2019-03" db="EMBL/GenBank/DDBJ databases">
        <title>Paraburkholderia sp. 7MH5, isolated from subtropical forest soil.</title>
        <authorList>
            <person name="Gao Z.-H."/>
            <person name="Qiu L.-H."/>
        </authorList>
    </citation>
    <scope>NUCLEOTIDE SEQUENCE [LARGE SCALE GENOMIC DNA]</scope>
    <source>
        <strain evidence="5 6">7MH5</strain>
        <plasmid evidence="5 6">unnamed1</plasmid>
    </source>
</reference>
<evidence type="ECO:0000256" key="2">
    <source>
        <dbReference type="ARBA" id="ARBA00010566"/>
    </source>
</evidence>
<sequence length="424" mass="45290">MQTMTTDASAEPPDYMTRDEALAALGIKAPTLYAYVSRGQIESRPIAGSRAKLFSRRDIELLRSRSDARSGLAPRGQTSMKWGEPIINTAVTELTQDAPKYRGRDAIELSRSGCTFEAVSQLLWSGEMPDERLVWNYHAPTLKIDRLVESLGIATPPEDVLKLFSIVVLALGLPQAGLDEPREGDSSFAARQILQVLSGCCGYLSAAGRFVEPEAGESIARIVCRASGVSQLDRVAAFVNAALIICADFELTPGAFGARVASSAGADIFASIGAGICAHSGVLTGRGADMAEDLLIHAGDLSLQSESVTWRKHGRKMFGFNHTLFPKGDPRALALIDLAKQADPASPATRKALAFLKNAINQYEAYPGLAVGLAVFCAALGLPRKSASALWAIGRTAGHIAHILEQRADGSVLRPRARYEASNN</sequence>
<dbReference type="InterPro" id="IPR016142">
    <property type="entry name" value="Citrate_synth-like_lrg_a-sub"/>
</dbReference>
<dbReference type="GO" id="GO:0005829">
    <property type="term" value="C:cytosol"/>
    <property type="evidence" value="ECO:0007669"/>
    <property type="project" value="TreeGrafter"/>
</dbReference>
<dbReference type="PANTHER" id="PTHR11739:SF4">
    <property type="entry name" value="CITRATE SYNTHASE, PEROXISOMAL"/>
    <property type="match status" value="1"/>
</dbReference>
<dbReference type="KEGG" id="ppai:E1956_44105"/>
<dbReference type="Pfam" id="PF00285">
    <property type="entry name" value="Citrate_synt"/>
    <property type="match status" value="1"/>
</dbReference>
<dbReference type="UniPathway" id="UPA00223">
    <property type="reaction ID" value="UER00717"/>
</dbReference>
<dbReference type="Gene3D" id="1.10.580.10">
    <property type="entry name" value="Citrate Synthase, domain 1"/>
    <property type="match status" value="1"/>
</dbReference>
<dbReference type="PANTHER" id="PTHR11739">
    <property type="entry name" value="CITRATE SYNTHASE"/>
    <property type="match status" value="1"/>
</dbReference>
<evidence type="ECO:0000313" key="6">
    <source>
        <dbReference type="Proteomes" id="UP000295727"/>
    </source>
</evidence>
<dbReference type="GO" id="GO:0036440">
    <property type="term" value="F:citrate synthase activity"/>
    <property type="evidence" value="ECO:0007669"/>
    <property type="project" value="UniProtKB-EC"/>
</dbReference>
<dbReference type="GO" id="GO:0006099">
    <property type="term" value="P:tricarboxylic acid cycle"/>
    <property type="evidence" value="ECO:0007669"/>
    <property type="project" value="UniProtKB-UniPathway"/>
</dbReference>
<evidence type="ECO:0000313" key="5">
    <source>
        <dbReference type="EMBL" id="QBR04134.1"/>
    </source>
</evidence>
<accession>A0A4P7DB10</accession>
<dbReference type="GO" id="GO:0005975">
    <property type="term" value="P:carbohydrate metabolic process"/>
    <property type="evidence" value="ECO:0007669"/>
    <property type="project" value="TreeGrafter"/>
</dbReference>
<comment type="similarity">
    <text evidence="2">Belongs to the citrate synthase family.</text>
</comment>
<dbReference type="Gene3D" id="1.10.230.10">
    <property type="entry name" value="Cytochrome P450-Terp, domain 2"/>
    <property type="match status" value="1"/>
</dbReference>
<evidence type="ECO:0000256" key="4">
    <source>
        <dbReference type="ARBA" id="ARBA00022679"/>
    </source>
</evidence>
<dbReference type="AlphaFoldDB" id="A0A4P7DB10"/>
<dbReference type="EC" id="2.3.3.16" evidence="3"/>
<comment type="pathway">
    <text evidence="1">Carbohydrate metabolism; tricarboxylic acid cycle; isocitrate from oxaloacetate: step 1/2.</text>
</comment>
<proteinExistence type="inferred from homology"/>